<dbReference type="PROSITE" id="PS50113">
    <property type="entry name" value="PAC"/>
    <property type="match status" value="1"/>
</dbReference>
<dbReference type="InterPro" id="IPR039420">
    <property type="entry name" value="WalR-like"/>
</dbReference>
<evidence type="ECO:0000256" key="1">
    <source>
        <dbReference type="ARBA" id="ARBA00023125"/>
    </source>
</evidence>
<dbReference type="CDD" id="cd00130">
    <property type="entry name" value="PAS"/>
    <property type="match status" value="2"/>
</dbReference>
<evidence type="ECO:0000313" key="6">
    <source>
        <dbReference type="Proteomes" id="UP000494269"/>
    </source>
</evidence>
<keyword evidence="6" id="KW-1185">Reference proteome</keyword>
<feature type="domain" description="PAC" evidence="4">
    <location>
        <begin position="343"/>
        <end position="393"/>
    </location>
</feature>
<dbReference type="Pfam" id="PF13188">
    <property type="entry name" value="PAS_8"/>
    <property type="match status" value="1"/>
</dbReference>
<dbReference type="GO" id="GO:0006355">
    <property type="term" value="P:regulation of DNA-templated transcription"/>
    <property type="evidence" value="ECO:0007669"/>
    <property type="project" value="InterPro"/>
</dbReference>
<feature type="domain" description="PAS" evidence="3">
    <location>
        <begin position="148"/>
        <end position="199"/>
    </location>
</feature>
<dbReference type="SUPFAM" id="SSF46894">
    <property type="entry name" value="C-terminal effector domain of the bipartite response regulators"/>
    <property type="match status" value="1"/>
</dbReference>
<dbReference type="InterPro" id="IPR000700">
    <property type="entry name" value="PAS-assoc_C"/>
</dbReference>
<evidence type="ECO:0000313" key="5">
    <source>
        <dbReference type="EMBL" id="CAB3735492.1"/>
    </source>
</evidence>
<name>A0A6S7BLV9_9BURK</name>
<dbReference type="SMART" id="SM00091">
    <property type="entry name" value="PAS"/>
    <property type="match status" value="3"/>
</dbReference>
<dbReference type="GO" id="GO:0003677">
    <property type="term" value="F:DNA binding"/>
    <property type="evidence" value="ECO:0007669"/>
    <property type="project" value="UniProtKB-KW"/>
</dbReference>
<feature type="domain" description="PAS" evidence="3">
    <location>
        <begin position="20"/>
        <end position="66"/>
    </location>
</feature>
<dbReference type="CDD" id="cd06170">
    <property type="entry name" value="LuxR_C_like"/>
    <property type="match status" value="1"/>
</dbReference>
<dbReference type="Pfam" id="PF00196">
    <property type="entry name" value="GerE"/>
    <property type="match status" value="1"/>
</dbReference>
<dbReference type="PRINTS" id="PR00038">
    <property type="entry name" value="HTHLUXR"/>
</dbReference>
<dbReference type="SUPFAM" id="SSF55785">
    <property type="entry name" value="PYP-like sensor domain (PAS domain)"/>
    <property type="match status" value="3"/>
</dbReference>
<keyword evidence="1" id="KW-0238">DNA-binding</keyword>
<dbReference type="InterPro" id="IPR000014">
    <property type="entry name" value="PAS"/>
</dbReference>
<reference evidence="5 6" key="1">
    <citation type="submission" date="2020-04" db="EMBL/GenBank/DDBJ databases">
        <authorList>
            <person name="De Canck E."/>
        </authorList>
    </citation>
    <scope>NUCLEOTIDE SEQUENCE [LARGE SCALE GENOMIC DNA]</scope>
    <source>
        <strain evidence="5 6">LMG 3441</strain>
    </source>
</reference>
<gene>
    <name evidence="5" type="primary">malT</name>
    <name evidence="5" type="ORF">LMG3441_05080</name>
</gene>
<dbReference type="SMART" id="SM00421">
    <property type="entry name" value="HTH_LUXR"/>
    <property type="match status" value="1"/>
</dbReference>
<evidence type="ECO:0000259" key="3">
    <source>
        <dbReference type="PROSITE" id="PS50112"/>
    </source>
</evidence>
<proteinExistence type="predicted"/>
<evidence type="ECO:0000259" key="4">
    <source>
        <dbReference type="PROSITE" id="PS50113"/>
    </source>
</evidence>
<dbReference type="PANTHER" id="PTHR43214">
    <property type="entry name" value="TWO-COMPONENT RESPONSE REGULATOR"/>
    <property type="match status" value="1"/>
</dbReference>
<protein>
    <submittedName>
        <fullName evidence="5">HTH-type transcriptional regulator MalT</fullName>
    </submittedName>
</protein>
<dbReference type="PROSITE" id="PS50043">
    <property type="entry name" value="HTH_LUXR_2"/>
    <property type="match status" value="1"/>
</dbReference>
<dbReference type="InterPro" id="IPR036388">
    <property type="entry name" value="WH-like_DNA-bd_sf"/>
</dbReference>
<dbReference type="InterPro" id="IPR035965">
    <property type="entry name" value="PAS-like_dom_sf"/>
</dbReference>
<dbReference type="Pfam" id="PF13426">
    <property type="entry name" value="PAS_9"/>
    <property type="match status" value="2"/>
</dbReference>
<dbReference type="PANTHER" id="PTHR43214:SF38">
    <property type="entry name" value="NITRATE_NITRITE RESPONSE REGULATOR PROTEIN NARL"/>
    <property type="match status" value="1"/>
</dbReference>
<dbReference type="EMBL" id="CADIJQ010000011">
    <property type="protein sequence ID" value="CAB3735492.1"/>
    <property type="molecule type" value="Genomic_DNA"/>
</dbReference>
<dbReference type="InterPro" id="IPR016032">
    <property type="entry name" value="Sig_transdc_resp-reg_C-effctor"/>
</dbReference>
<dbReference type="Proteomes" id="UP000494269">
    <property type="component" value="Unassembled WGS sequence"/>
</dbReference>
<dbReference type="InterPro" id="IPR000792">
    <property type="entry name" value="Tscrpt_reg_LuxR_C"/>
</dbReference>
<feature type="domain" description="HTH luxR-type" evidence="2">
    <location>
        <begin position="425"/>
        <end position="490"/>
    </location>
</feature>
<dbReference type="Gene3D" id="1.10.10.10">
    <property type="entry name" value="Winged helix-like DNA-binding domain superfamily/Winged helix DNA-binding domain"/>
    <property type="match status" value="1"/>
</dbReference>
<dbReference type="NCBIfam" id="TIGR00229">
    <property type="entry name" value="sensory_box"/>
    <property type="match status" value="2"/>
</dbReference>
<dbReference type="PROSITE" id="PS50112">
    <property type="entry name" value="PAS"/>
    <property type="match status" value="2"/>
</dbReference>
<organism evidence="5 6">
    <name type="scientific">Achromobacter kerstersii</name>
    <dbReference type="NCBI Taxonomy" id="1353890"/>
    <lineage>
        <taxon>Bacteria</taxon>
        <taxon>Pseudomonadati</taxon>
        <taxon>Pseudomonadota</taxon>
        <taxon>Betaproteobacteria</taxon>
        <taxon>Burkholderiales</taxon>
        <taxon>Alcaligenaceae</taxon>
        <taxon>Achromobacter</taxon>
    </lineage>
</organism>
<dbReference type="AlphaFoldDB" id="A0A6S7BLV9"/>
<sequence>MPCEPEEDYVTANAAAPHAHRQHLQSIIAGLNEGIIVLEPDGSIAWANDSALELHGAESLEALGDTPAGYRKHYTLTYRNHHRVPARQYPLDRLAAGEAFDDLLLDLGRKDDEDFLRNVRARGLNLEGDSGADYRVLILHDQTEQINAEQRFERTFGANPAPALICRLSDLRYVKVNQGFLEMTGYTRDAVLGKSAYELDVLDGGEDKEEAVAKLNEGETIPQREGVVKLADGGAKFVMVAGQPIDMQDEPCMLFTFIDLEARKRTELALRESEERFSKAFLLAPVPMAVCEGDTLRVLDINDAFAAATGASPEASVGEVLTDVGLQPYEGMATSLKRGDSARNREATLRTQEGDTLNCLVSAEPVMIGGQRRLLIVMQDITERKRSETELLTAIEAVMQDTSWFSRGIIEKLAQLREPAPASRDVAELSQLTAREREVLGLLCQGHDDDGIAKSLNLSRNTVRNHVATIYSKIGVHRRSAAIVWARDRGITGHEAGRAKDKPAKD</sequence>
<accession>A0A6S7BLV9</accession>
<dbReference type="Gene3D" id="3.30.450.20">
    <property type="entry name" value="PAS domain"/>
    <property type="match status" value="3"/>
</dbReference>
<evidence type="ECO:0000259" key="2">
    <source>
        <dbReference type="PROSITE" id="PS50043"/>
    </source>
</evidence>